<evidence type="ECO:0000313" key="2">
    <source>
        <dbReference type="EMBL" id="GLX87011.1"/>
    </source>
</evidence>
<evidence type="ECO:0000256" key="1">
    <source>
        <dbReference type="SAM" id="Coils"/>
    </source>
</evidence>
<keyword evidence="1" id="KW-0175">Coiled coil</keyword>
<gene>
    <name evidence="2" type="ORF">tloyanaT_32640</name>
</gene>
<proteinExistence type="predicted"/>
<dbReference type="Gene3D" id="3.30.930.30">
    <property type="match status" value="1"/>
</dbReference>
<keyword evidence="3" id="KW-1185">Reference proteome</keyword>
<name>A0ABQ6HFY3_9GAMM</name>
<evidence type="ECO:0000313" key="3">
    <source>
        <dbReference type="Proteomes" id="UP001157134"/>
    </source>
</evidence>
<dbReference type="EMBL" id="BSSV01000008">
    <property type="protein sequence ID" value="GLX87011.1"/>
    <property type="molecule type" value="Genomic_DNA"/>
</dbReference>
<accession>A0ABQ6HFY3</accession>
<dbReference type="Proteomes" id="UP001157134">
    <property type="component" value="Unassembled WGS sequence"/>
</dbReference>
<protein>
    <submittedName>
        <fullName evidence="2">Uncharacterized protein</fullName>
    </submittedName>
</protein>
<comment type="caution">
    <text evidence="2">The sequence shown here is derived from an EMBL/GenBank/DDBJ whole genome shotgun (WGS) entry which is preliminary data.</text>
</comment>
<organism evidence="2 3">
    <name type="scientific">Thalassotalea loyana</name>
    <dbReference type="NCBI Taxonomy" id="280483"/>
    <lineage>
        <taxon>Bacteria</taxon>
        <taxon>Pseudomonadati</taxon>
        <taxon>Pseudomonadota</taxon>
        <taxon>Gammaproteobacteria</taxon>
        <taxon>Alteromonadales</taxon>
        <taxon>Colwelliaceae</taxon>
        <taxon>Thalassotalea</taxon>
    </lineage>
</organism>
<reference evidence="2 3" key="1">
    <citation type="submission" date="2023-03" db="EMBL/GenBank/DDBJ databases">
        <title>Thalassotalea loyana LMG 22536T draft genome sequence.</title>
        <authorList>
            <person name="Sawabe T."/>
        </authorList>
    </citation>
    <scope>NUCLEOTIDE SEQUENCE [LARGE SCALE GENOMIC DNA]</scope>
    <source>
        <strain evidence="2 3">LMG 22536</strain>
    </source>
</reference>
<feature type="coiled-coil region" evidence="1">
    <location>
        <begin position="258"/>
        <end position="292"/>
    </location>
</feature>
<dbReference type="RefSeq" id="WP_284300626.1">
    <property type="nucleotide sequence ID" value="NZ_BSSV01000008.1"/>
</dbReference>
<sequence>MRKNFVAVRAAYYKHDKLTKQVKSKHVVEQSQDDGSTKSVFKTKITDRSYKSALAEFEHIMRTGNTNSVNVIDEFSHDNVIVSPDGTFSPLDAYYKHLERYKSIVGRKCRNDMNTLFEHVVILSEEHVAWLEKKLGKERAKREIVKCLKTYSKNYAKKFKFTECGFALHYDEGFTDKKGNFKCNIHAHVMFFNYDFNTKKSYLRTLFKKGVNEVTGKTNELNSNFVAIQDLAHQCFKRLKFTRGKSKLLTMAEYLPKHQFLEKKLQDSFSKYKKLTQQLNLKKKELSEYLDKWLSKILKQESAKTEASISAEIVLDIEDENMQKSTENTIEKVEQEVQSKTDISKISDEDLISNHIKEKLKSRKKK</sequence>